<dbReference type="AlphaFoldDB" id="G4T069"/>
<dbReference type="Proteomes" id="UP000008315">
    <property type="component" value="Chromosome"/>
</dbReference>
<dbReference type="RefSeq" id="WP_014148152.1">
    <property type="nucleotide sequence ID" value="NC_016112.1"/>
</dbReference>
<keyword evidence="1" id="KW-0436">Ligase</keyword>
<sequence>MMWWQNGANMRRLIVDFVLGHISRLRPGAHLPSPQAVMLSENWLASPLNIDSLELVDCATAFAQMLHIADSGLEDFLLAKPSVNGWKEIATASLENFHHFISFSSSGSTSPPVVTTIPLAHIQQEVDFIAQHLLTGNSAVRRIWTLIPAQHIYGFIFTMALPSRLINRPEVIDGRQRLPISLEKTLQDGDMIVSIPDFWQHWISSGLRLPRSVTIVMAGAPCTSKILAALLAQNADTIEIYGATETGGIGYRKKPDEPFSLFPYWQIVNDSIRNHLHSANIPDKLHWLDKKHFIVQGRKDGQIQVAGTNVSLEAIASEIKQHAAIHESVVRFDGKRLKAYIVPNEDSQLNSSMLIDELFSWLSTRLPSTQIPKHFTLGSKLPRNEMGKLCDWD</sequence>
<name>G4T069_META2</name>
<dbReference type="PANTHER" id="PTHR43767:SF10">
    <property type="entry name" value="SURFACTIN SYNTHASE SUBUNIT 1"/>
    <property type="match status" value="1"/>
</dbReference>
<proteinExistence type="predicted"/>
<dbReference type="HOGENOM" id="CLU_660180_0_0_6"/>
<dbReference type="InterPro" id="IPR042099">
    <property type="entry name" value="ANL_N_sf"/>
</dbReference>
<dbReference type="GO" id="GO:0016874">
    <property type="term" value="F:ligase activity"/>
    <property type="evidence" value="ECO:0007669"/>
    <property type="project" value="UniProtKB-KW"/>
</dbReference>
<dbReference type="STRING" id="1091494.MEALZ_1672"/>
<evidence type="ECO:0000313" key="1">
    <source>
        <dbReference type="EMBL" id="CCE23359.1"/>
    </source>
</evidence>
<dbReference type="Gene3D" id="3.30.300.30">
    <property type="match status" value="1"/>
</dbReference>
<keyword evidence="2" id="KW-1185">Reference proteome</keyword>
<dbReference type="KEGG" id="mah:MEALZ_1672"/>
<dbReference type="InterPro" id="IPR045851">
    <property type="entry name" value="AMP-bd_C_sf"/>
</dbReference>
<organism evidence="1 2">
    <name type="scientific">Methylotuvimicrobium alcaliphilum (strain DSM 19304 / NCIMB 14124 / VKM B-2133 / 20Z)</name>
    <name type="common">Methylomicrobium alcaliphilum</name>
    <dbReference type="NCBI Taxonomy" id="1091494"/>
    <lineage>
        <taxon>Bacteria</taxon>
        <taxon>Pseudomonadati</taxon>
        <taxon>Pseudomonadota</taxon>
        <taxon>Gammaproteobacteria</taxon>
        <taxon>Methylococcales</taxon>
        <taxon>Methylococcaceae</taxon>
        <taxon>Methylotuvimicrobium</taxon>
    </lineage>
</organism>
<dbReference type="EC" id="6.2.1.-" evidence="1"/>
<accession>G4T069</accession>
<dbReference type="SUPFAM" id="SSF56801">
    <property type="entry name" value="Acetyl-CoA synthetase-like"/>
    <property type="match status" value="1"/>
</dbReference>
<dbReference type="Gene3D" id="3.40.50.12780">
    <property type="entry name" value="N-terminal domain of ligase-like"/>
    <property type="match status" value="1"/>
</dbReference>
<protein>
    <submittedName>
        <fullName evidence="1">CoA-ligase homologue involved in photoreceptor activation</fullName>
        <ecNumber evidence="1">6.2.1.-</ecNumber>
    </submittedName>
</protein>
<dbReference type="EMBL" id="FO082060">
    <property type="protein sequence ID" value="CCE23359.1"/>
    <property type="molecule type" value="Genomic_DNA"/>
</dbReference>
<dbReference type="InterPro" id="IPR050237">
    <property type="entry name" value="ATP-dep_AMP-bd_enzyme"/>
</dbReference>
<dbReference type="PATRIC" id="fig|271065.3.peg.1714"/>
<dbReference type="PANTHER" id="PTHR43767">
    <property type="entry name" value="LONG-CHAIN-FATTY-ACID--COA LIGASE"/>
    <property type="match status" value="1"/>
</dbReference>
<reference evidence="2" key="1">
    <citation type="journal article" date="2012" name="J. Bacteriol.">
        <title>Genome sequence of the haloalkaliphilic methanotrophic bacterium Methylomicrobium alcaliphilum 20Z.</title>
        <authorList>
            <person name="Vuilleumier S."/>
            <person name="Khmelenina V.N."/>
            <person name="Bringel F."/>
            <person name="Reshetnikov A.S."/>
            <person name="Lajus A."/>
            <person name="Mangenot S."/>
            <person name="Rouy Z."/>
            <person name="Op den Camp H.J."/>
            <person name="Jetten M.S."/>
            <person name="Dispirito A.A."/>
            <person name="Dunfield P."/>
            <person name="Klotz M.G."/>
            <person name="Semrau J.D."/>
            <person name="Stein L.Y."/>
            <person name="Barbe V."/>
            <person name="Medigue C."/>
            <person name="Trotsenko Y.A."/>
            <person name="Kalyuzhnaya M.G."/>
        </authorList>
    </citation>
    <scope>NUCLEOTIDE SEQUENCE [LARGE SCALE GENOMIC DNA]</scope>
    <source>
        <strain evidence="2">DSM 19304 / NCIMB 14124 / VKM B-2133 / 20Z</strain>
    </source>
</reference>
<gene>
    <name evidence="1" type="ordered locus">MEALZ_1672</name>
</gene>
<evidence type="ECO:0000313" key="2">
    <source>
        <dbReference type="Proteomes" id="UP000008315"/>
    </source>
</evidence>